<name>W9G981_9MICO</name>
<evidence type="ECO:0000256" key="2">
    <source>
        <dbReference type="ARBA" id="ARBA00008114"/>
    </source>
</evidence>
<keyword evidence="6 8" id="KW-0472">Membrane</keyword>
<comment type="subcellular location">
    <subcellularLocation>
        <location evidence="1">Membrane</location>
        <topology evidence="1">Multi-pass membrane protein</topology>
    </subcellularLocation>
</comment>
<gene>
    <name evidence="11" type="ORF">N865_02720</name>
</gene>
<dbReference type="GO" id="GO:0015086">
    <property type="term" value="F:cadmium ion transmembrane transporter activity"/>
    <property type="evidence" value="ECO:0007669"/>
    <property type="project" value="TreeGrafter"/>
</dbReference>
<evidence type="ECO:0000259" key="9">
    <source>
        <dbReference type="Pfam" id="PF01545"/>
    </source>
</evidence>
<sequence>MSTTPPSVPLPVADRIPQTRDLSRFAYLSIAAAIVTITLKVVAWQITGSVGLLSDAAESVVNLVAAVAVLIALKVAAMPADKNHHFGHSKAEYFSAALEGQMIFIAALVIMWTAVERFLHPQPIENVGIGLGISVFASAINGGVSIVLLRAGRKHRSLTLTADGKHLMTDVWTSAGVVVGVLLVGITGIQRLDPIIAFLVGLNIVITGWKLLQESVEGLMDVAMSKEDNREIAEILAGFVTSEVHFHALRTRVAGHHRFAEVHVLVPGAWTVQQGHDLMEEVETAVHERFGEIALTCHLEPSEDPRAYGDYAAEFPVPTHEDIVAAHGSTPGTGAGTTPGATDRAAGGAPGGATGTAR</sequence>
<dbReference type="Gene3D" id="3.30.70.1350">
    <property type="entry name" value="Cation efflux protein, cytoplasmic domain"/>
    <property type="match status" value="1"/>
</dbReference>
<dbReference type="InterPro" id="IPR002524">
    <property type="entry name" value="Cation_efflux"/>
</dbReference>
<feature type="compositionally biased region" description="Gly residues" evidence="7">
    <location>
        <begin position="348"/>
        <end position="358"/>
    </location>
</feature>
<evidence type="ECO:0000256" key="6">
    <source>
        <dbReference type="ARBA" id="ARBA00023136"/>
    </source>
</evidence>
<dbReference type="GO" id="GO:0015341">
    <property type="term" value="F:zinc efflux antiporter activity"/>
    <property type="evidence" value="ECO:0007669"/>
    <property type="project" value="TreeGrafter"/>
</dbReference>
<feature type="transmembrane region" description="Helical" evidence="8">
    <location>
        <begin position="25"/>
        <end position="47"/>
    </location>
</feature>
<evidence type="ECO:0000256" key="4">
    <source>
        <dbReference type="ARBA" id="ARBA00022692"/>
    </source>
</evidence>
<feature type="domain" description="Cation efflux protein cytoplasmic" evidence="10">
    <location>
        <begin position="225"/>
        <end position="301"/>
    </location>
</feature>
<keyword evidence="12" id="KW-1185">Reference proteome</keyword>
<keyword evidence="4 8" id="KW-0812">Transmembrane</keyword>
<dbReference type="EMBL" id="AWSA01000009">
    <property type="protein sequence ID" value="EWT02590.1"/>
    <property type="molecule type" value="Genomic_DNA"/>
</dbReference>
<dbReference type="GO" id="GO:0006882">
    <property type="term" value="P:intracellular zinc ion homeostasis"/>
    <property type="evidence" value="ECO:0007669"/>
    <property type="project" value="TreeGrafter"/>
</dbReference>
<feature type="region of interest" description="Disordered" evidence="7">
    <location>
        <begin position="325"/>
        <end position="358"/>
    </location>
</feature>
<feature type="transmembrane region" description="Helical" evidence="8">
    <location>
        <begin position="59"/>
        <end position="81"/>
    </location>
</feature>
<dbReference type="InterPro" id="IPR027469">
    <property type="entry name" value="Cation_efflux_TMD_sf"/>
</dbReference>
<dbReference type="SUPFAM" id="SSF160240">
    <property type="entry name" value="Cation efflux protein cytoplasmic domain-like"/>
    <property type="match status" value="1"/>
</dbReference>
<dbReference type="Pfam" id="PF01545">
    <property type="entry name" value="Cation_efflux"/>
    <property type="match status" value="1"/>
</dbReference>
<dbReference type="eggNOG" id="COG0053">
    <property type="taxonomic scope" value="Bacteria"/>
</dbReference>
<dbReference type="NCBIfam" id="TIGR01297">
    <property type="entry name" value="CDF"/>
    <property type="match status" value="1"/>
</dbReference>
<evidence type="ECO:0000256" key="3">
    <source>
        <dbReference type="ARBA" id="ARBA00022448"/>
    </source>
</evidence>
<feature type="transmembrane region" description="Helical" evidence="8">
    <location>
        <begin position="93"/>
        <end position="115"/>
    </location>
</feature>
<dbReference type="PANTHER" id="PTHR43840:SF15">
    <property type="entry name" value="MITOCHONDRIAL METAL TRANSPORTER 1-RELATED"/>
    <property type="match status" value="1"/>
</dbReference>
<feature type="transmembrane region" description="Helical" evidence="8">
    <location>
        <begin position="127"/>
        <end position="149"/>
    </location>
</feature>
<dbReference type="SUPFAM" id="SSF161111">
    <property type="entry name" value="Cation efflux protein transmembrane domain-like"/>
    <property type="match status" value="1"/>
</dbReference>
<organism evidence="11 12">
    <name type="scientific">Intrasporangium oryzae NRRL B-24470</name>
    <dbReference type="NCBI Taxonomy" id="1386089"/>
    <lineage>
        <taxon>Bacteria</taxon>
        <taxon>Bacillati</taxon>
        <taxon>Actinomycetota</taxon>
        <taxon>Actinomycetes</taxon>
        <taxon>Micrococcales</taxon>
        <taxon>Intrasporangiaceae</taxon>
        <taxon>Intrasporangium</taxon>
    </lineage>
</organism>
<feature type="transmembrane region" description="Helical" evidence="8">
    <location>
        <begin position="170"/>
        <end position="189"/>
    </location>
</feature>
<evidence type="ECO:0000259" key="10">
    <source>
        <dbReference type="Pfam" id="PF16916"/>
    </source>
</evidence>
<dbReference type="PATRIC" id="fig|1386089.3.peg.1166"/>
<dbReference type="InterPro" id="IPR050291">
    <property type="entry name" value="CDF_Transporter"/>
</dbReference>
<dbReference type="InterPro" id="IPR058533">
    <property type="entry name" value="Cation_efflux_TM"/>
</dbReference>
<dbReference type="InterPro" id="IPR036837">
    <property type="entry name" value="Cation_efflux_CTD_sf"/>
</dbReference>
<dbReference type="Pfam" id="PF16916">
    <property type="entry name" value="ZT_dimer"/>
    <property type="match status" value="1"/>
</dbReference>
<protein>
    <submittedName>
        <fullName evidence="11">Transporter</fullName>
    </submittedName>
</protein>
<dbReference type="InterPro" id="IPR027470">
    <property type="entry name" value="Cation_efflux_CTD"/>
</dbReference>
<accession>W9G981</accession>
<evidence type="ECO:0000256" key="5">
    <source>
        <dbReference type="ARBA" id="ARBA00022989"/>
    </source>
</evidence>
<dbReference type="GO" id="GO:0015093">
    <property type="term" value="F:ferrous iron transmembrane transporter activity"/>
    <property type="evidence" value="ECO:0007669"/>
    <property type="project" value="TreeGrafter"/>
</dbReference>
<dbReference type="PANTHER" id="PTHR43840">
    <property type="entry name" value="MITOCHONDRIAL METAL TRANSPORTER 1-RELATED"/>
    <property type="match status" value="1"/>
</dbReference>
<feature type="compositionally biased region" description="Low complexity" evidence="7">
    <location>
        <begin position="338"/>
        <end position="347"/>
    </location>
</feature>
<dbReference type="GO" id="GO:0005886">
    <property type="term" value="C:plasma membrane"/>
    <property type="evidence" value="ECO:0007669"/>
    <property type="project" value="TreeGrafter"/>
</dbReference>
<dbReference type="Proteomes" id="UP000019489">
    <property type="component" value="Unassembled WGS sequence"/>
</dbReference>
<evidence type="ECO:0000256" key="8">
    <source>
        <dbReference type="SAM" id="Phobius"/>
    </source>
</evidence>
<evidence type="ECO:0000313" key="11">
    <source>
        <dbReference type="EMBL" id="EWT02590.1"/>
    </source>
</evidence>
<keyword evidence="5 8" id="KW-1133">Transmembrane helix</keyword>
<feature type="domain" description="Cation efflux protein transmembrane" evidence="9">
    <location>
        <begin position="27"/>
        <end position="220"/>
    </location>
</feature>
<dbReference type="RefSeq" id="WP_245603681.1">
    <property type="nucleotide sequence ID" value="NZ_AWSA01000009.1"/>
</dbReference>
<dbReference type="Gene3D" id="1.20.1510.10">
    <property type="entry name" value="Cation efflux protein transmembrane domain"/>
    <property type="match status" value="1"/>
</dbReference>
<reference evidence="11 12" key="1">
    <citation type="submission" date="2013-08" db="EMBL/GenBank/DDBJ databases">
        <title>Intrasporangium oryzae NRRL B-24470.</title>
        <authorList>
            <person name="Liu H."/>
            <person name="Wang G."/>
        </authorList>
    </citation>
    <scope>NUCLEOTIDE SEQUENCE [LARGE SCALE GENOMIC DNA]</scope>
    <source>
        <strain evidence="11 12">NRRL B-24470</strain>
    </source>
</reference>
<evidence type="ECO:0000256" key="1">
    <source>
        <dbReference type="ARBA" id="ARBA00004141"/>
    </source>
</evidence>
<evidence type="ECO:0000256" key="7">
    <source>
        <dbReference type="SAM" id="MobiDB-lite"/>
    </source>
</evidence>
<dbReference type="AlphaFoldDB" id="W9G981"/>
<keyword evidence="3" id="KW-0813">Transport</keyword>
<comment type="similarity">
    <text evidence="2">Belongs to the cation diffusion facilitator (CDF) transporter (TC 2.A.4) family.</text>
</comment>
<comment type="caution">
    <text evidence="11">The sequence shown here is derived from an EMBL/GenBank/DDBJ whole genome shotgun (WGS) entry which is preliminary data.</text>
</comment>
<evidence type="ECO:0000313" key="12">
    <source>
        <dbReference type="Proteomes" id="UP000019489"/>
    </source>
</evidence>
<dbReference type="STRING" id="1386089.N865_02720"/>
<proteinExistence type="inferred from homology"/>